<proteinExistence type="predicted"/>
<dbReference type="EMBL" id="MWQY01000015">
    <property type="protein sequence ID" value="ORC34163.1"/>
    <property type="molecule type" value="Genomic_DNA"/>
</dbReference>
<sequence length="67" mass="8103">MRTNIVLDDELVREAFKYSDNIKTKRDLIQTALEEYVSIRKRKDLRELRGKITFQEDYDYKAMREGS</sequence>
<name>A0A1Y1RVT5_9SPIO</name>
<gene>
    <name evidence="1" type="ORF">B4O97_13875</name>
</gene>
<evidence type="ECO:0000313" key="1">
    <source>
        <dbReference type="EMBL" id="ORC34163.1"/>
    </source>
</evidence>
<dbReference type="AlphaFoldDB" id="A0A1Y1RVT5"/>
<dbReference type="Proteomes" id="UP000192343">
    <property type="component" value="Unassembled WGS sequence"/>
</dbReference>
<organism evidence="1 2">
    <name type="scientific">Marispirochaeta aestuarii</name>
    <dbReference type="NCBI Taxonomy" id="1963862"/>
    <lineage>
        <taxon>Bacteria</taxon>
        <taxon>Pseudomonadati</taxon>
        <taxon>Spirochaetota</taxon>
        <taxon>Spirochaetia</taxon>
        <taxon>Spirochaetales</taxon>
        <taxon>Spirochaetaceae</taxon>
        <taxon>Marispirochaeta</taxon>
    </lineage>
</organism>
<dbReference type="RefSeq" id="WP_083051694.1">
    <property type="nucleotide sequence ID" value="NZ_CAXXQO010000003.1"/>
</dbReference>
<keyword evidence="2" id="KW-1185">Reference proteome</keyword>
<dbReference type="STRING" id="1963862.B4O97_13875"/>
<dbReference type="InterPro" id="IPR019239">
    <property type="entry name" value="VapB_antitoxin"/>
</dbReference>
<evidence type="ECO:0000313" key="2">
    <source>
        <dbReference type="Proteomes" id="UP000192343"/>
    </source>
</evidence>
<protein>
    <submittedName>
        <fullName evidence="1">DUF2191 domain-containing protein</fullName>
    </submittedName>
</protein>
<comment type="caution">
    <text evidence="1">The sequence shown here is derived from an EMBL/GenBank/DDBJ whole genome shotgun (WGS) entry which is preliminary data.</text>
</comment>
<dbReference type="Pfam" id="PF09957">
    <property type="entry name" value="VapB_antitoxin"/>
    <property type="match status" value="1"/>
</dbReference>
<accession>A0A1Y1RVT5</accession>
<reference evidence="1 2" key="1">
    <citation type="submission" date="2017-03" db="EMBL/GenBank/DDBJ databases">
        <title>Draft Genome sequence of Marispirochaeta sp. strain JC444.</title>
        <authorList>
            <person name="Shivani Y."/>
            <person name="Subhash Y."/>
            <person name="Sasikala C."/>
            <person name="Ramana C."/>
        </authorList>
    </citation>
    <scope>NUCLEOTIDE SEQUENCE [LARGE SCALE GENOMIC DNA]</scope>
    <source>
        <strain evidence="1 2">JC444</strain>
    </source>
</reference>
<dbReference type="OrthoDB" id="9805830at2"/>